<dbReference type="Proteomes" id="UP001497525">
    <property type="component" value="Unassembled WGS sequence"/>
</dbReference>
<organism evidence="1 2">
    <name type="scientific">Calicophoron daubneyi</name>
    <name type="common">Rumen fluke</name>
    <name type="synonym">Paramphistomum daubneyi</name>
    <dbReference type="NCBI Taxonomy" id="300641"/>
    <lineage>
        <taxon>Eukaryota</taxon>
        <taxon>Metazoa</taxon>
        <taxon>Spiralia</taxon>
        <taxon>Lophotrochozoa</taxon>
        <taxon>Platyhelminthes</taxon>
        <taxon>Trematoda</taxon>
        <taxon>Digenea</taxon>
        <taxon>Plagiorchiida</taxon>
        <taxon>Pronocephalata</taxon>
        <taxon>Paramphistomoidea</taxon>
        <taxon>Paramphistomidae</taxon>
        <taxon>Calicophoron</taxon>
    </lineage>
</organism>
<sequence>MPEPKKTEDDTHNPHRRNKRAAVLLANFHEEYQILADELPEIITGRVSKHLREHPMISGKYCLVRDAEGEREHVSSYSADPNGTTTKQMSKLGLPILGVSQPSFNRLMQIVAKCVEINPVWLILNVRCDPCLFSECGNDWLPYAVRDYKKIQYTIKEPCRTGLELDRFEADTREQVMQLIRACQDDSFYFYDDITFFENQPKMHLAAQPDYLLLTQEVYTTAALREDKVRYVRMRFPPLSFPPEDEVDMLITVVRELCNEILPKTAVLKPNEVAEVGQSLLGFLITGRKIHDESIQLGMAMGYLILRALHNTIMQINPKSPVAEAFSRVDEHSLIRMASQSDKTDNKKEDESAAKRRRECQLLTQWHQRVKAGRFHFVRQVGRYLPFMVQIKEEVDRAIDDCGDVINLREEILETILEMESLNFSSDTDKNHHWNMLYENIFRQLERYYMLICFNAYLRDQVPLRFSLSFSQWMRRHPKLYHNLAYLDNTEWSANVDRLKSGQRLLIKDNSSSTDELCTQKYTGLANFRQLLGWPIYGACQPDGNSIKKIQYLVTTVYWTVALKNSLKKDPKQDAPEIPISLPHILWICLRDEYVIDYAGEICTWRIKGNEKESIVLKGISGLEMEDFEDKFAEGIKKIKPPIQYYAIGDDNIPKACATLEHPTITSLKRIFNQVLETTKTPSAESKAAGIPNAYVEYVSEHAEYHRVPVPKYGRVPAPVFDQILRLIVNNSRGLLISTLAAKSLVDDCSSFSMSNPAKPTGASDNKEEDEWQIPENGDGKILRIGSTILIFFCENGRERTSLAMAVAGLVFCHVAGFAFGYRVEEEERISLRDAKYTKGEFVVIKRLITLLPNGNQVKREVDYILDKCFESMSMMHFHIREEIYFSYVKYKEEKDPKKKEEYRRQSFAYLEEYFSLILFNAYLHDGQATRWKTPFESWMEKVTNRCDYMRILDNFGFPEFEDAGNMMRMRDRWRPRASSTSQILGIL</sequence>
<protein>
    <recommendedName>
        <fullName evidence="3">Paladin</fullName>
    </recommendedName>
</protein>
<dbReference type="SMART" id="SM01301">
    <property type="entry name" value="PTPlike_phytase"/>
    <property type="match status" value="1"/>
</dbReference>
<accession>A0AAV2TJS8</accession>
<dbReference type="InterPro" id="IPR029021">
    <property type="entry name" value="Prot-tyrosine_phosphatase-like"/>
</dbReference>
<dbReference type="Pfam" id="PF14566">
    <property type="entry name" value="PTPlike_phytase"/>
    <property type="match status" value="1"/>
</dbReference>
<comment type="caution">
    <text evidence="1">The sequence shown here is derived from an EMBL/GenBank/DDBJ whole genome shotgun (WGS) entry which is preliminary data.</text>
</comment>
<gene>
    <name evidence="1" type="ORF">CDAUBV1_LOCUS10788</name>
</gene>
<proteinExistence type="predicted"/>
<evidence type="ECO:0008006" key="3">
    <source>
        <dbReference type="Google" id="ProtNLM"/>
    </source>
</evidence>
<evidence type="ECO:0000313" key="2">
    <source>
        <dbReference type="Proteomes" id="UP001497525"/>
    </source>
</evidence>
<dbReference type="Gene3D" id="3.90.190.10">
    <property type="entry name" value="Protein tyrosine phosphatase superfamily"/>
    <property type="match status" value="3"/>
</dbReference>
<dbReference type="EMBL" id="CAXLJL010000345">
    <property type="protein sequence ID" value="CAL5136666.1"/>
    <property type="molecule type" value="Genomic_DNA"/>
</dbReference>
<reference evidence="1" key="1">
    <citation type="submission" date="2024-06" db="EMBL/GenBank/DDBJ databases">
        <authorList>
            <person name="Liu X."/>
            <person name="Lenzi L."/>
            <person name="Haldenby T S."/>
            <person name="Uol C."/>
        </authorList>
    </citation>
    <scope>NUCLEOTIDE SEQUENCE</scope>
</reference>
<evidence type="ECO:0000313" key="1">
    <source>
        <dbReference type="EMBL" id="CAL5136666.1"/>
    </source>
</evidence>
<dbReference type="AlphaFoldDB" id="A0AAV2TJS8"/>
<name>A0AAV2TJS8_CALDB</name>